<evidence type="ECO:0000256" key="2">
    <source>
        <dbReference type="HAMAP-Rule" id="MF_01477"/>
    </source>
</evidence>
<dbReference type="Gene3D" id="3.30.460.10">
    <property type="entry name" value="Beta Polymerase, domain 2"/>
    <property type="match status" value="1"/>
</dbReference>
<protein>
    <recommendedName>
        <fullName evidence="2">Ribosomal silencing factor RsfS</fullName>
    </recommendedName>
</protein>
<dbReference type="GO" id="GO:0090071">
    <property type="term" value="P:negative regulation of ribosome biogenesis"/>
    <property type="evidence" value="ECO:0007669"/>
    <property type="project" value="UniProtKB-UniRule"/>
</dbReference>
<proteinExistence type="inferred from homology"/>
<evidence type="ECO:0000256" key="1">
    <source>
        <dbReference type="ARBA" id="ARBA00010574"/>
    </source>
</evidence>
<gene>
    <name evidence="2 3" type="primary">rsfS</name>
    <name evidence="3" type="ORF">EP073_09130</name>
</gene>
<evidence type="ECO:0000313" key="3">
    <source>
        <dbReference type="EMBL" id="QAR33558.1"/>
    </source>
</evidence>
<comment type="function">
    <text evidence="2">Functions as a ribosomal silencing factor. Interacts with ribosomal protein uL14 (rplN), blocking formation of intersubunit bridge B8. Prevents association of the 30S and 50S ribosomal subunits and the formation of functional ribosomes, thus repressing translation.</text>
</comment>
<dbReference type="SUPFAM" id="SSF81301">
    <property type="entry name" value="Nucleotidyltransferase"/>
    <property type="match status" value="1"/>
</dbReference>
<dbReference type="PANTHER" id="PTHR21043">
    <property type="entry name" value="IOJAP SUPERFAMILY ORTHOLOG"/>
    <property type="match status" value="1"/>
</dbReference>
<comment type="similarity">
    <text evidence="1 2">Belongs to the Iojap/RsfS family.</text>
</comment>
<name>A0A3R5YZU3_9BACT</name>
<dbReference type="InterPro" id="IPR004394">
    <property type="entry name" value="Iojap/RsfS/C7orf30"/>
</dbReference>
<dbReference type="RefSeq" id="WP_128466844.1">
    <property type="nucleotide sequence ID" value="NZ_CP035108.1"/>
</dbReference>
<dbReference type="GO" id="GO:0043023">
    <property type="term" value="F:ribosomal large subunit binding"/>
    <property type="evidence" value="ECO:0007669"/>
    <property type="project" value="TreeGrafter"/>
</dbReference>
<dbReference type="HAMAP" id="MF_01477">
    <property type="entry name" value="Iojap_RsfS"/>
    <property type="match status" value="1"/>
</dbReference>
<keyword evidence="2" id="KW-0963">Cytoplasm</keyword>
<dbReference type="GO" id="GO:0017148">
    <property type="term" value="P:negative regulation of translation"/>
    <property type="evidence" value="ECO:0007669"/>
    <property type="project" value="UniProtKB-UniRule"/>
</dbReference>
<keyword evidence="2" id="KW-0678">Repressor</keyword>
<dbReference type="AlphaFoldDB" id="A0A3R5YZU3"/>
<keyword evidence="4" id="KW-1185">Reference proteome</keyword>
<dbReference type="NCBIfam" id="TIGR00090">
    <property type="entry name" value="rsfS_iojap_ybeB"/>
    <property type="match status" value="1"/>
</dbReference>
<dbReference type="Proteomes" id="UP000287502">
    <property type="component" value="Chromosome"/>
</dbReference>
<comment type="subcellular location">
    <subcellularLocation>
        <location evidence="2">Cytoplasm</location>
    </subcellularLocation>
</comment>
<dbReference type="PANTHER" id="PTHR21043:SF0">
    <property type="entry name" value="MITOCHONDRIAL ASSEMBLY OF RIBOSOMAL LARGE SUBUNIT PROTEIN 1"/>
    <property type="match status" value="1"/>
</dbReference>
<dbReference type="InterPro" id="IPR043519">
    <property type="entry name" value="NT_sf"/>
</dbReference>
<accession>A0A3R5YZU3</accession>
<dbReference type="GO" id="GO:0005737">
    <property type="term" value="C:cytoplasm"/>
    <property type="evidence" value="ECO:0007669"/>
    <property type="project" value="UniProtKB-SubCell"/>
</dbReference>
<reference evidence="3 4" key="1">
    <citation type="submission" date="2019-01" db="EMBL/GenBank/DDBJ databases">
        <title>Geovibrio thiophilus DSM 11263, complete genome.</title>
        <authorList>
            <person name="Spring S."/>
            <person name="Bunk B."/>
            <person name="Sproer C."/>
        </authorList>
    </citation>
    <scope>NUCLEOTIDE SEQUENCE [LARGE SCALE GENOMIC DNA]</scope>
    <source>
        <strain evidence="3 4">DSM 11263</strain>
    </source>
</reference>
<dbReference type="KEGG" id="gtl:EP073_09130"/>
<dbReference type="OrthoDB" id="9793681at2"/>
<dbReference type="GO" id="GO:0042256">
    <property type="term" value="P:cytosolic ribosome assembly"/>
    <property type="evidence" value="ECO:0007669"/>
    <property type="project" value="UniProtKB-UniRule"/>
</dbReference>
<keyword evidence="2" id="KW-0810">Translation regulation</keyword>
<dbReference type="EMBL" id="CP035108">
    <property type="protein sequence ID" value="QAR33558.1"/>
    <property type="molecule type" value="Genomic_DNA"/>
</dbReference>
<organism evidence="3 4">
    <name type="scientific">Geovibrio thiophilus</name>
    <dbReference type="NCBI Taxonomy" id="139438"/>
    <lineage>
        <taxon>Bacteria</taxon>
        <taxon>Pseudomonadati</taxon>
        <taxon>Deferribacterota</taxon>
        <taxon>Deferribacteres</taxon>
        <taxon>Deferribacterales</taxon>
        <taxon>Geovibrionaceae</taxon>
        <taxon>Geovibrio</taxon>
    </lineage>
</organism>
<dbReference type="Pfam" id="PF02410">
    <property type="entry name" value="RsfS"/>
    <property type="match status" value="1"/>
</dbReference>
<comment type="subunit">
    <text evidence="2">Interacts with ribosomal protein uL14 (rplN).</text>
</comment>
<evidence type="ECO:0000313" key="4">
    <source>
        <dbReference type="Proteomes" id="UP000287502"/>
    </source>
</evidence>
<sequence>MAEDTLLKDIVQFLDDKKAEHIEIYKIAEKSSLADYLVIATANSNTHANSLADFILHELKGKKIEPQGLDGYRVSKWICIDFGYILLNIMCEDERNYYNLESIWGGCTKIDASQFIEAPQKQN</sequence>